<dbReference type="InterPro" id="IPR036956">
    <property type="entry name" value="Impact_N_sf"/>
</dbReference>
<name>U2KC84_9FIRM</name>
<dbReference type="Pfam" id="PF09186">
    <property type="entry name" value="DUF1949"/>
    <property type="match status" value="1"/>
</dbReference>
<dbReference type="Pfam" id="PF01205">
    <property type="entry name" value="Impact_N"/>
    <property type="match status" value="1"/>
</dbReference>
<sequence length="210" mass="23513">MEYRTIAAPVSASFVEKKSEFIAQLFPVRTQEDAVEAIENVRKQHRRARHNVYAYLLREGNASRYSDDGEPQGTAGMPILDVLQKNGLTDICCVVTRYFGGVLLGANGLVRAYSHSTALAIENAQVKVMLPCYPVSIQTDYALYGKIAYHLPQEDILQLDTIFEDQVELKLLVRDTLWEPLKKELIDLTSGQVEIVSGGLQYADFSKAKK</sequence>
<dbReference type="InterPro" id="IPR035647">
    <property type="entry name" value="EFG_III/V"/>
</dbReference>
<proteinExistence type="inferred from homology"/>
<dbReference type="Gene3D" id="3.30.230.30">
    <property type="entry name" value="Impact, N-terminal domain"/>
    <property type="match status" value="1"/>
</dbReference>
<dbReference type="STRING" id="411473.RUMCAL_02914"/>
<dbReference type="InterPro" id="IPR020568">
    <property type="entry name" value="Ribosomal_Su5_D2-typ_SF"/>
</dbReference>
<dbReference type="HOGENOM" id="CLU_083552_2_1_9"/>
<dbReference type="GO" id="GO:0006446">
    <property type="term" value="P:regulation of translational initiation"/>
    <property type="evidence" value="ECO:0007669"/>
    <property type="project" value="TreeGrafter"/>
</dbReference>
<dbReference type="InterPro" id="IPR023582">
    <property type="entry name" value="Impact"/>
</dbReference>
<evidence type="ECO:0000313" key="4">
    <source>
        <dbReference type="EMBL" id="ERJ89872.1"/>
    </source>
</evidence>
<evidence type="ECO:0000313" key="5">
    <source>
        <dbReference type="Proteomes" id="UP000016662"/>
    </source>
</evidence>
<gene>
    <name evidence="4" type="ORF">RUMCAL_02914</name>
</gene>
<dbReference type="Gene3D" id="3.30.70.240">
    <property type="match status" value="1"/>
</dbReference>
<dbReference type="PROSITE" id="PS00910">
    <property type="entry name" value="UPF0029"/>
    <property type="match status" value="1"/>
</dbReference>
<dbReference type="PANTHER" id="PTHR16301:SF20">
    <property type="entry name" value="IMPACT FAMILY MEMBER YIGZ"/>
    <property type="match status" value="1"/>
</dbReference>
<dbReference type="AlphaFoldDB" id="U2KC84"/>
<comment type="similarity">
    <text evidence="1">Belongs to the IMPACT family.</text>
</comment>
<dbReference type="eggNOG" id="COG1739">
    <property type="taxonomic scope" value="Bacteria"/>
</dbReference>
<keyword evidence="5" id="KW-1185">Reference proteome</keyword>
<dbReference type="RefSeq" id="WP_021681101.1">
    <property type="nucleotide sequence ID" value="NZ_KI260329.1"/>
</dbReference>
<dbReference type="InterPro" id="IPR020569">
    <property type="entry name" value="UPF0029_Impact_CS"/>
</dbReference>
<accession>U2KC84</accession>
<dbReference type="SUPFAM" id="SSF54980">
    <property type="entry name" value="EF-G C-terminal domain-like"/>
    <property type="match status" value="1"/>
</dbReference>
<dbReference type="PANTHER" id="PTHR16301">
    <property type="entry name" value="IMPACT-RELATED"/>
    <property type="match status" value="1"/>
</dbReference>
<dbReference type="OrthoDB" id="9813771at2"/>
<feature type="domain" description="UPF0029" evidence="3">
    <location>
        <begin position="137"/>
        <end position="192"/>
    </location>
</feature>
<evidence type="ECO:0000259" key="2">
    <source>
        <dbReference type="Pfam" id="PF01205"/>
    </source>
</evidence>
<dbReference type="PATRIC" id="fig|411473.3.peg.2448"/>
<dbReference type="GO" id="GO:0005737">
    <property type="term" value="C:cytoplasm"/>
    <property type="evidence" value="ECO:0007669"/>
    <property type="project" value="TreeGrafter"/>
</dbReference>
<protein>
    <submittedName>
        <fullName evidence="4">YigZ family protein</fullName>
    </submittedName>
</protein>
<evidence type="ECO:0000256" key="1">
    <source>
        <dbReference type="ARBA" id="ARBA00007665"/>
    </source>
</evidence>
<dbReference type="EMBL" id="AWVF01000370">
    <property type="protein sequence ID" value="ERJ89872.1"/>
    <property type="molecule type" value="Genomic_DNA"/>
</dbReference>
<comment type="caution">
    <text evidence="4">The sequence shown here is derived from an EMBL/GenBank/DDBJ whole genome shotgun (WGS) entry which is preliminary data.</text>
</comment>
<feature type="domain" description="Impact N-terminal" evidence="2">
    <location>
        <begin position="17"/>
        <end position="120"/>
    </location>
</feature>
<reference evidence="4 5" key="1">
    <citation type="submission" date="2013-07" db="EMBL/GenBank/DDBJ databases">
        <authorList>
            <person name="Weinstock G."/>
            <person name="Sodergren E."/>
            <person name="Wylie T."/>
            <person name="Fulton L."/>
            <person name="Fulton R."/>
            <person name="Fronick C."/>
            <person name="O'Laughlin M."/>
            <person name="Godfrey J."/>
            <person name="Miner T."/>
            <person name="Herter B."/>
            <person name="Appelbaum E."/>
            <person name="Cordes M."/>
            <person name="Lek S."/>
            <person name="Wollam A."/>
            <person name="Pepin K.H."/>
            <person name="Palsikar V.B."/>
            <person name="Mitreva M."/>
            <person name="Wilson R.K."/>
        </authorList>
    </citation>
    <scope>NUCLEOTIDE SEQUENCE [LARGE SCALE GENOMIC DNA]</scope>
    <source>
        <strain evidence="4 5">ATCC 27760</strain>
    </source>
</reference>
<dbReference type="Proteomes" id="UP000016662">
    <property type="component" value="Unassembled WGS sequence"/>
</dbReference>
<evidence type="ECO:0000259" key="3">
    <source>
        <dbReference type="Pfam" id="PF09186"/>
    </source>
</evidence>
<dbReference type="SUPFAM" id="SSF54211">
    <property type="entry name" value="Ribosomal protein S5 domain 2-like"/>
    <property type="match status" value="1"/>
</dbReference>
<organism evidence="4 5">
    <name type="scientific">Ruminococcus callidus ATCC 27760</name>
    <dbReference type="NCBI Taxonomy" id="411473"/>
    <lineage>
        <taxon>Bacteria</taxon>
        <taxon>Bacillati</taxon>
        <taxon>Bacillota</taxon>
        <taxon>Clostridia</taxon>
        <taxon>Eubacteriales</taxon>
        <taxon>Oscillospiraceae</taxon>
        <taxon>Ruminococcus</taxon>
    </lineage>
</organism>
<dbReference type="InterPro" id="IPR001498">
    <property type="entry name" value="Impact_N"/>
</dbReference>
<dbReference type="InterPro" id="IPR015269">
    <property type="entry name" value="UPF0029_Impact_C"/>
</dbReference>